<sequence length="270" mass="30084">MSLPTSCVYPAPSVQDRYCKVRNGNICGSPCAVNRPIDIVQKRRRFDVENGLSVGRSPLDSQTSPGSGLVLQANFPHSQRRESFLYRSDSDFDLSPKTMSRNSSTASDLEEGLKHWEVNWLPRHGEDMIVTPFAQVLASLRTVRSNFAVLTHLQDRVGNKRPSGSNQPSMCKPCLAEEPYQKLAMETLEELDWCLDQLETLQTRHSVSEMASNKVDEWHPPPPKELISISLASLLPVSLHHLAATLKTSSISQSANQIPLLHPAPKIRPI</sequence>
<evidence type="ECO:0000256" key="3">
    <source>
        <dbReference type="ARBA" id="ARBA00012276"/>
    </source>
</evidence>
<evidence type="ECO:0000256" key="2">
    <source>
        <dbReference type="ARBA" id="ARBA00009517"/>
    </source>
</evidence>
<evidence type="ECO:0000259" key="7">
    <source>
        <dbReference type="Pfam" id="PF18100"/>
    </source>
</evidence>
<gene>
    <name evidence="8" type="ORF">AKAME5_002437700</name>
</gene>
<comment type="similarity">
    <text evidence="2">Belongs to the cyclic nucleotide phosphodiesterase family. PDE4 subfamily.</text>
</comment>
<evidence type="ECO:0000256" key="5">
    <source>
        <dbReference type="ARBA" id="ARBA00023149"/>
    </source>
</evidence>
<accession>A0AAD3RLM4</accession>
<comment type="caution">
    <text evidence="8">The sequence shown here is derived from an EMBL/GenBank/DDBJ whole genome shotgun (WGS) entry which is preliminary data.</text>
</comment>
<dbReference type="EC" id="3.1.4.53" evidence="3"/>
<evidence type="ECO:0000256" key="4">
    <source>
        <dbReference type="ARBA" id="ARBA00022801"/>
    </source>
</evidence>
<dbReference type="PANTHER" id="PTHR40141:SF2">
    <property type="entry name" value="3',5'-CYCLIC-AMP PHOSPHODIESTERASE"/>
    <property type="match status" value="1"/>
</dbReference>
<comment type="catalytic activity">
    <reaction evidence="6">
        <text>3',5'-cyclic AMP + H2O = AMP + H(+)</text>
        <dbReference type="Rhea" id="RHEA:25277"/>
        <dbReference type="ChEBI" id="CHEBI:15377"/>
        <dbReference type="ChEBI" id="CHEBI:15378"/>
        <dbReference type="ChEBI" id="CHEBI:58165"/>
        <dbReference type="ChEBI" id="CHEBI:456215"/>
        <dbReference type="EC" id="3.1.4.53"/>
    </reaction>
    <physiologicalReaction direction="left-to-right" evidence="6">
        <dbReference type="Rhea" id="RHEA:25278"/>
    </physiologicalReaction>
</comment>
<organism evidence="8 9">
    <name type="scientific">Lates japonicus</name>
    <name type="common">Japanese lates</name>
    <dbReference type="NCBI Taxonomy" id="270547"/>
    <lineage>
        <taxon>Eukaryota</taxon>
        <taxon>Metazoa</taxon>
        <taxon>Chordata</taxon>
        <taxon>Craniata</taxon>
        <taxon>Vertebrata</taxon>
        <taxon>Euteleostomi</taxon>
        <taxon>Actinopterygii</taxon>
        <taxon>Neopterygii</taxon>
        <taxon>Teleostei</taxon>
        <taxon>Neoteleostei</taxon>
        <taxon>Acanthomorphata</taxon>
        <taxon>Carangaria</taxon>
        <taxon>Carangaria incertae sedis</taxon>
        <taxon>Centropomidae</taxon>
        <taxon>Lates</taxon>
    </lineage>
</organism>
<proteinExistence type="inferred from homology"/>
<name>A0AAD3RLM4_LATJO</name>
<keyword evidence="4" id="KW-0378">Hydrolase</keyword>
<dbReference type="PANTHER" id="PTHR40141">
    <property type="entry name" value="3',5'-CYCLIC-AMP PHOSPHODIESTERASE-RELATED"/>
    <property type="match status" value="1"/>
</dbReference>
<keyword evidence="5" id="KW-0114">cAMP</keyword>
<dbReference type="EMBL" id="BRZM01001376">
    <property type="protein sequence ID" value="GLD73052.1"/>
    <property type="molecule type" value="Genomic_DNA"/>
</dbReference>
<evidence type="ECO:0000313" key="9">
    <source>
        <dbReference type="Proteomes" id="UP001279410"/>
    </source>
</evidence>
<evidence type="ECO:0000313" key="8">
    <source>
        <dbReference type="EMBL" id="GLD73052.1"/>
    </source>
</evidence>
<evidence type="ECO:0000256" key="1">
    <source>
        <dbReference type="ARBA" id="ARBA00004703"/>
    </source>
</evidence>
<protein>
    <recommendedName>
        <fullName evidence="3">3',5'-cyclic-AMP phosphodiesterase</fullName>
        <ecNumber evidence="3">3.1.4.53</ecNumber>
    </recommendedName>
</protein>
<keyword evidence="9" id="KW-1185">Reference proteome</keyword>
<dbReference type="Pfam" id="PF18100">
    <property type="entry name" value="PDE4_UCR"/>
    <property type="match status" value="1"/>
</dbReference>
<dbReference type="AlphaFoldDB" id="A0AAD3RLM4"/>
<comment type="pathway">
    <text evidence="1">Purine metabolism; 3',5'-cyclic AMP degradation; AMP from 3',5'-cyclic AMP: step 1/1.</text>
</comment>
<feature type="domain" description="Phosphodiesterase 4 upstream conserved regions (UCR)" evidence="7">
    <location>
        <begin position="130"/>
        <end position="215"/>
    </location>
</feature>
<reference evidence="8" key="1">
    <citation type="submission" date="2022-08" db="EMBL/GenBank/DDBJ databases">
        <title>Genome sequencing of akame (Lates japonicus).</title>
        <authorList>
            <person name="Hashiguchi Y."/>
            <person name="Takahashi H."/>
        </authorList>
    </citation>
    <scope>NUCLEOTIDE SEQUENCE</scope>
    <source>
        <strain evidence="8">Kochi</strain>
    </source>
</reference>
<dbReference type="Proteomes" id="UP001279410">
    <property type="component" value="Unassembled WGS sequence"/>
</dbReference>
<dbReference type="GO" id="GO:0004115">
    <property type="term" value="F:3',5'-cyclic-AMP phosphodiesterase activity"/>
    <property type="evidence" value="ECO:0007669"/>
    <property type="project" value="UniProtKB-EC"/>
</dbReference>
<evidence type="ECO:0000256" key="6">
    <source>
        <dbReference type="ARBA" id="ARBA00033681"/>
    </source>
</evidence>
<dbReference type="InterPro" id="IPR040844">
    <property type="entry name" value="PDE4_UCR"/>
</dbReference>